<keyword evidence="3" id="KW-0067">ATP-binding</keyword>
<evidence type="ECO:0000256" key="3">
    <source>
        <dbReference type="ARBA" id="ARBA00022840"/>
    </source>
</evidence>
<feature type="domain" description="Cobalamin adenosyltransferase-like" evidence="4">
    <location>
        <begin position="6"/>
        <end position="167"/>
    </location>
</feature>
<dbReference type="Pfam" id="PF01923">
    <property type="entry name" value="Cob_adeno_trans"/>
    <property type="match status" value="1"/>
</dbReference>
<dbReference type="EMBL" id="CP001841">
    <property type="protein sequence ID" value="AEF83474.1"/>
    <property type="molecule type" value="Genomic_DNA"/>
</dbReference>
<evidence type="ECO:0000313" key="5">
    <source>
        <dbReference type="EMBL" id="AEF83474.1"/>
    </source>
</evidence>
<proteinExistence type="predicted"/>
<dbReference type="GO" id="GO:0016740">
    <property type="term" value="F:transferase activity"/>
    <property type="evidence" value="ECO:0007669"/>
    <property type="project" value="UniProtKB-KW"/>
</dbReference>
<sequence length="173" mass="19343">MKVLSKKPEHKTHLAGNRLVSKSHGRIAFRGMIDVLEAEVLEAQVLASGLGEEWYCTCLGEVLDYLRAIMIAEVKSEPFPSLKLFGLALDEIHQQSHDVKAAFGLARHPLPDQSMGPLVARINYLRARVREGELLAVRIFGRLTGRRQDLITAMNRLSSALWWLCCKKIAATP</sequence>
<gene>
    <name evidence="5" type="ordered locus">TREAZ_1560</name>
</gene>
<dbReference type="Gene3D" id="1.20.1200.10">
    <property type="entry name" value="Cobalamin adenosyltransferase-like"/>
    <property type="match status" value="1"/>
</dbReference>
<dbReference type="eggNOG" id="COG4812">
    <property type="taxonomic scope" value="Bacteria"/>
</dbReference>
<accession>F5YDZ4</accession>
<dbReference type="Proteomes" id="UP000009222">
    <property type="component" value="Chromosome"/>
</dbReference>
<keyword evidence="2" id="KW-0547">Nucleotide-binding</keyword>
<evidence type="ECO:0000256" key="1">
    <source>
        <dbReference type="ARBA" id="ARBA00022679"/>
    </source>
</evidence>
<reference evidence="6" key="1">
    <citation type="submission" date="2009-12" db="EMBL/GenBank/DDBJ databases">
        <title>Complete sequence of Treponema azotonutricium strain ZAS-9.</title>
        <authorList>
            <person name="Tetu S.G."/>
            <person name="Matson E."/>
            <person name="Ren Q."/>
            <person name="Seshadri R."/>
            <person name="Elbourne L."/>
            <person name="Hassan K.A."/>
            <person name="Durkin A."/>
            <person name="Radune D."/>
            <person name="Mohamoud Y."/>
            <person name="Shay R."/>
            <person name="Jin S."/>
            <person name="Zhang X."/>
            <person name="Lucey K."/>
            <person name="Ballor N.R."/>
            <person name="Ottesen E."/>
            <person name="Rosenthal R."/>
            <person name="Allen A."/>
            <person name="Leadbetter J.R."/>
            <person name="Paulsen I.T."/>
        </authorList>
    </citation>
    <scope>NUCLEOTIDE SEQUENCE [LARGE SCALE GENOMIC DNA]</scope>
    <source>
        <strain evidence="6">ATCC BAA-888 / DSM 13862 / ZAS-9</strain>
    </source>
</reference>
<dbReference type="InterPro" id="IPR036451">
    <property type="entry name" value="CblAdoTrfase-like_sf"/>
</dbReference>
<organism evidence="5 6">
    <name type="scientific">Leadbettera azotonutricia (strain ATCC BAA-888 / DSM 13862 / ZAS-9)</name>
    <name type="common">Treponema azotonutricium</name>
    <dbReference type="NCBI Taxonomy" id="545695"/>
    <lineage>
        <taxon>Bacteria</taxon>
        <taxon>Pseudomonadati</taxon>
        <taxon>Spirochaetota</taxon>
        <taxon>Spirochaetia</taxon>
        <taxon>Spirochaetales</taxon>
        <taxon>Breznakiellaceae</taxon>
        <taxon>Leadbettera</taxon>
    </lineage>
</organism>
<dbReference type="HOGENOM" id="CLU_1546871_0_0_12"/>
<dbReference type="KEGG" id="taz:TREAZ_1560"/>
<evidence type="ECO:0000259" key="4">
    <source>
        <dbReference type="Pfam" id="PF01923"/>
    </source>
</evidence>
<dbReference type="GO" id="GO:0005524">
    <property type="term" value="F:ATP binding"/>
    <property type="evidence" value="ECO:0007669"/>
    <property type="project" value="UniProtKB-KW"/>
</dbReference>
<evidence type="ECO:0000313" key="6">
    <source>
        <dbReference type="Proteomes" id="UP000009222"/>
    </source>
</evidence>
<evidence type="ECO:0000256" key="2">
    <source>
        <dbReference type="ARBA" id="ARBA00022741"/>
    </source>
</evidence>
<dbReference type="InterPro" id="IPR016030">
    <property type="entry name" value="CblAdoTrfase-like"/>
</dbReference>
<keyword evidence="1 5" id="KW-0808">Transferase</keyword>
<reference evidence="5 6" key="2">
    <citation type="journal article" date="2011" name="ISME J.">
        <title>RNA-seq reveals cooperative metabolic interactions between two termite-gut spirochete species in co-culture.</title>
        <authorList>
            <person name="Rosenthal A.Z."/>
            <person name="Matson E.G."/>
            <person name="Eldar A."/>
            <person name="Leadbetter J.R."/>
        </authorList>
    </citation>
    <scope>NUCLEOTIDE SEQUENCE [LARGE SCALE GENOMIC DNA]</scope>
    <source>
        <strain evidence="6">ATCC BAA-888 / DSM 13862 / ZAS-9</strain>
    </source>
</reference>
<dbReference type="InParanoid" id="F5YDZ4"/>
<dbReference type="AlphaFoldDB" id="F5YDZ4"/>
<protein>
    <submittedName>
        <fullName evidence="5">Ethanolamine utilization cobalamin adenosyltransferase</fullName>
    </submittedName>
</protein>
<name>F5YDZ4_LEAAZ</name>
<keyword evidence="6" id="KW-1185">Reference proteome</keyword>
<dbReference type="SUPFAM" id="SSF89028">
    <property type="entry name" value="Cobalamin adenosyltransferase-like"/>
    <property type="match status" value="1"/>
</dbReference>
<dbReference type="STRING" id="545695.TREAZ_1560"/>